<dbReference type="EMBL" id="JAACNO010002359">
    <property type="protein sequence ID" value="KAF4133743.1"/>
    <property type="molecule type" value="Genomic_DNA"/>
</dbReference>
<evidence type="ECO:0000313" key="3">
    <source>
        <dbReference type="EMBL" id="KAF4150680.1"/>
    </source>
</evidence>
<comment type="caution">
    <text evidence="2">The sequence shown here is derived from an EMBL/GenBank/DDBJ whole genome shotgun (WGS) entry which is preliminary data.</text>
</comment>
<evidence type="ECO:0000313" key="4">
    <source>
        <dbReference type="Proteomes" id="UP000704712"/>
    </source>
</evidence>
<feature type="compositionally biased region" description="Polar residues" evidence="1">
    <location>
        <begin position="1"/>
        <end position="10"/>
    </location>
</feature>
<organism evidence="2 4">
    <name type="scientific">Phytophthora infestans</name>
    <name type="common">Potato late blight agent</name>
    <name type="synonym">Botrytis infestans</name>
    <dbReference type="NCBI Taxonomy" id="4787"/>
    <lineage>
        <taxon>Eukaryota</taxon>
        <taxon>Sar</taxon>
        <taxon>Stramenopiles</taxon>
        <taxon>Oomycota</taxon>
        <taxon>Peronosporomycetes</taxon>
        <taxon>Peronosporales</taxon>
        <taxon>Peronosporaceae</taxon>
        <taxon>Phytophthora</taxon>
    </lineage>
</organism>
<dbReference type="EMBL" id="JAACNO010000034">
    <property type="protein sequence ID" value="KAF4150680.1"/>
    <property type="molecule type" value="Genomic_DNA"/>
</dbReference>
<feature type="region of interest" description="Disordered" evidence="1">
    <location>
        <begin position="1"/>
        <end position="22"/>
    </location>
</feature>
<accession>A0A8S9U0B0</accession>
<protein>
    <submittedName>
        <fullName evidence="2">Uncharacterized protein</fullName>
    </submittedName>
</protein>
<dbReference type="AlphaFoldDB" id="A0A8S9U0B0"/>
<name>A0A8S9U0B0_PHYIN</name>
<evidence type="ECO:0000256" key="1">
    <source>
        <dbReference type="SAM" id="MobiDB-lite"/>
    </source>
</evidence>
<reference evidence="2" key="1">
    <citation type="submission" date="2020-03" db="EMBL/GenBank/DDBJ databases">
        <title>Hybrid Assembly of Korean Phytophthora infestans isolates.</title>
        <authorList>
            <person name="Prokchorchik M."/>
            <person name="Lee Y."/>
            <person name="Seo J."/>
            <person name="Cho J.-H."/>
            <person name="Park Y.-E."/>
            <person name="Jang D.-C."/>
            <person name="Im J.-S."/>
            <person name="Choi J.-G."/>
            <person name="Park H.-J."/>
            <person name="Lee G.-B."/>
            <person name="Lee Y.-G."/>
            <person name="Hong S.-Y."/>
            <person name="Cho K."/>
            <person name="Sohn K.H."/>
        </authorList>
    </citation>
    <scope>NUCLEOTIDE SEQUENCE</scope>
    <source>
        <strain evidence="2">KR_2_A2</strain>
    </source>
</reference>
<sequence>MEIQAKSQQEAAAGGSDRKGRACKHGGWVGCELADFGGDELSSTLTATMSAEAVSGDMASVVWQRSSNRAIVSFGPQLLASIKQCTKCTFN</sequence>
<gene>
    <name evidence="3" type="ORF">GN958_ATG00127</name>
    <name evidence="2" type="ORF">GN958_ATG17080</name>
</gene>
<proteinExistence type="predicted"/>
<evidence type="ECO:0000313" key="2">
    <source>
        <dbReference type="EMBL" id="KAF4133743.1"/>
    </source>
</evidence>
<dbReference type="Proteomes" id="UP000704712">
    <property type="component" value="Unassembled WGS sequence"/>
</dbReference>